<dbReference type="KEGG" id="aia:AWH56_011690"/>
<evidence type="ECO:0008006" key="5">
    <source>
        <dbReference type="Google" id="ProtNLM"/>
    </source>
</evidence>
<dbReference type="EMBL" id="CP063356">
    <property type="protein sequence ID" value="QOY38132.1"/>
    <property type="molecule type" value="Genomic_DNA"/>
</dbReference>
<sequence length="128" mass="14465">MKKFIIIFTILLMFTSCSNGAKQVSNQILQDPITKITVEDLSGPKTIEFTDEDSINSVIELIKLDAWIKLKKWNLKLAPNLYVAINDDIVIGLFKGDNYAKIEGNNGGYYEIPKDVSLEISKFLESFD</sequence>
<reference evidence="3" key="4">
    <citation type="submission" date="2020-10" db="EMBL/GenBank/DDBJ databases">
        <authorList>
            <person name="Bassil N.M."/>
            <person name="Lloyd J.R."/>
        </authorList>
    </citation>
    <scope>NUCLEOTIDE SEQUENCE</scope>
    <source>
        <strain evidence="3">NB2006</strain>
    </source>
</reference>
<reference evidence="3 4" key="2">
    <citation type="journal article" date="2017" name="Genome Announc.">
        <title>Draft Genome Sequences of Four Alkaliphilic Bacteria Belonging to the Anaerobacillus Genus.</title>
        <authorList>
            <person name="Bassil N.M."/>
            <person name="Lloyd J.R."/>
        </authorList>
    </citation>
    <scope>NUCLEOTIDE SEQUENCE [LARGE SCALE GENOMIC DNA]</scope>
    <source>
        <strain evidence="3 4">NB2006</strain>
    </source>
</reference>
<feature type="signal peptide" evidence="1">
    <location>
        <begin position="1"/>
        <end position="21"/>
    </location>
</feature>
<reference evidence="3 4" key="3">
    <citation type="journal article" date="2019" name="Int. J. Syst. Evol. Microbiol.">
        <title>Anaerobacillus isosaccharinicus sp. nov., an alkaliphilic bacterium which degrades isosaccharinic acid.</title>
        <authorList>
            <person name="Bassil N.M."/>
            <person name="Lloyd J.R."/>
        </authorList>
    </citation>
    <scope>NUCLEOTIDE SEQUENCE [LARGE SCALE GENOMIC DNA]</scope>
    <source>
        <strain evidence="3 4">NB2006</strain>
    </source>
</reference>
<dbReference type="OrthoDB" id="9815272at2"/>
<dbReference type="RefSeq" id="WP_071316429.1">
    <property type="nucleotide sequence ID" value="NZ_CP063356.2"/>
</dbReference>
<protein>
    <recommendedName>
        <fullName evidence="5">Lipoprotein</fullName>
    </recommendedName>
</protein>
<keyword evidence="4" id="KW-1185">Reference proteome</keyword>
<gene>
    <name evidence="3" type="ORF">AWH56_011690</name>
    <name evidence="2" type="ORF">AWH56_06880</name>
</gene>
<evidence type="ECO:0000256" key="1">
    <source>
        <dbReference type="SAM" id="SignalP"/>
    </source>
</evidence>
<dbReference type="PROSITE" id="PS51257">
    <property type="entry name" value="PROKAR_LIPOPROTEIN"/>
    <property type="match status" value="1"/>
</dbReference>
<dbReference type="Proteomes" id="UP000180175">
    <property type="component" value="Chromosome"/>
</dbReference>
<evidence type="ECO:0000313" key="3">
    <source>
        <dbReference type="EMBL" id="QOY38132.1"/>
    </source>
</evidence>
<keyword evidence="1" id="KW-0732">Signal</keyword>
<dbReference type="EMBL" id="LQXD01000062">
    <property type="protein sequence ID" value="OIJ20952.1"/>
    <property type="molecule type" value="Genomic_DNA"/>
</dbReference>
<reference evidence="2 4" key="1">
    <citation type="submission" date="2016-10" db="EMBL/GenBank/DDBJ databases">
        <title>Draft genome sequences of four alkaliphilic bacteria belonging to the Anaerobacillus genus.</title>
        <authorList>
            <person name="Bassil N.M."/>
            <person name="Lloyd J.R."/>
        </authorList>
    </citation>
    <scope>NUCLEOTIDE SEQUENCE [LARGE SCALE GENOMIC DNA]</scope>
    <source>
        <strain evidence="2 4">NB2006</strain>
    </source>
</reference>
<accession>A0A1S2M804</accession>
<name>A0A1S2M804_9BACI</name>
<organism evidence="2 4">
    <name type="scientific">Anaerobacillus isosaccharinicus</name>
    <dbReference type="NCBI Taxonomy" id="1532552"/>
    <lineage>
        <taxon>Bacteria</taxon>
        <taxon>Bacillati</taxon>
        <taxon>Bacillota</taxon>
        <taxon>Bacilli</taxon>
        <taxon>Bacillales</taxon>
        <taxon>Bacillaceae</taxon>
        <taxon>Anaerobacillus</taxon>
    </lineage>
</organism>
<dbReference type="AlphaFoldDB" id="A0A1S2M804"/>
<evidence type="ECO:0000313" key="4">
    <source>
        <dbReference type="Proteomes" id="UP000180175"/>
    </source>
</evidence>
<proteinExistence type="predicted"/>
<evidence type="ECO:0000313" key="2">
    <source>
        <dbReference type="EMBL" id="OIJ20952.1"/>
    </source>
</evidence>
<feature type="chain" id="PRO_5038219873" description="Lipoprotein" evidence="1">
    <location>
        <begin position="22"/>
        <end position="128"/>
    </location>
</feature>